<evidence type="ECO:0000259" key="1">
    <source>
        <dbReference type="Pfam" id="PF06985"/>
    </source>
</evidence>
<keyword evidence="3" id="KW-1185">Reference proteome</keyword>
<proteinExistence type="predicted"/>
<evidence type="ECO:0000313" key="3">
    <source>
        <dbReference type="Proteomes" id="UP000623687"/>
    </source>
</evidence>
<comment type="caution">
    <text evidence="2">The sequence shown here is derived from an EMBL/GenBank/DDBJ whole genome shotgun (WGS) entry which is preliminary data.</text>
</comment>
<dbReference type="GeneID" id="59372214"/>
<dbReference type="Pfam" id="PF06985">
    <property type="entry name" value="HET"/>
    <property type="match status" value="1"/>
</dbReference>
<gene>
    <name evidence="2" type="ORF">PC9H_002373</name>
</gene>
<dbReference type="AlphaFoldDB" id="A0A8H7DPF4"/>
<organism evidence="2 3">
    <name type="scientific">Pleurotus ostreatus</name>
    <name type="common">Oyster mushroom</name>
    <name type="synonym">White-rot fungus</name>
    <dbReference type="NCBI Taxonomy" id="5322"/>
    <lineage>
        <taxon>Eukaryota</taxon>
        <taxon>Fungi</taxon>
        <taxon>Dikarya</taxon>
        <taxon>Basidiomycota</taxon>
        <taxon>Agaricomycotina</taxon>
        <taxon>Agaricomycetes</taxon>
        <taxon>Agaricomycetidae</taxon>
        <taxon>Agaricales</taxon>
        <taxon>Pleurotineae</taxon>
        <taxon>Pleurotaceae</taxon>
        <taxon>Pleurotus</taxon>
    </lineage>
</organism>
<dbReference type="PANTHER" id="PTHR24148:SF73">
    <property type="entry name" value="HET DOMAIN PROTEIN (AFU_ORTHOLOGUE AFUA_8G01020)"/>
    <property type="match status" value="1"/>
</dbReference>
<feature type="domain" description="Heterokaryon incompatibility" evidence="1">
    <location>
        <begin position="60"/>
        <end position="202"/>
    </location>
</feature>
<sequence length="621" mass="69980">MPLSIKSDSPFSFGDAFNICSNSKSTTTGGRITRFTPLRCMRRRGDGDVYEVVPFDDGKYVAISYSWPGKDWVRLYDSNLGTQIARGSGATPVECNHFSSFTRKAFEDAVQVTEIKQVWLDYMCIDQNNNAEKEVQVALMDRFYSNAFLTVILLEDVELSNAELELLQGSLTMLRNRSSEYVQIVRRILNARWFGRAWCSQEWVLSRSPAIYVHRTDDPYGKPMSFSWASLKHWINRAGIYDPQINDVGLTDPRGSNTWGANAKYDFQQSIAWAFGVVHDLGCFNQYDKVALVSNLVHVDMSSRIVDLPAVPPPKTDPRVVAANVIKIINILAILRGDFSLLLTSHVANNPLRVSKGFTWGGPSIRGDAVAQAWSPRTYEVHESTASLATDGLRLKGIAMEICEQTDYEFVRDPQGLHARINGVAQNLVTSGWLSKEYPAASDPSNWLSAESPGTRLLHANQAFFRDLCYIIDTFNLVNVYQLIFNHAHDQWWYDSRDGDLKTQMGSHFTHYSLTIMFYASMISFLWEGKVGKFSVVRMANGSELLVRGNVSDLRGKLLFQPYVIRPKELGPHHPTVNSFVLDKPLNVPQQSQLRTYRCHGAVRGFGLLPAEGEEIHAHID</sequence>
<dbReference type="EMBL" id="JACETU010000011">
    <property type="protein sequence ID" value="KAF7416113.1"/>
    <property type="molecule type" value="Genomic_DNA"/>
</dbReference>
<protein>
    <recommendedName>
        <fullName evidence="1">Heterokaryon incompatibility domain-containing protein</fullName>
    </recommendedName>
</protein>
<dbReference type="Proteomes" id="UP000623687">
    <property type="component" value="Unassembled WGS sequence"/>
</dbReference>
<accession>A0A8H7DPF4</accession>
<dbReference type="RefSeq" id="XP_036625660.1">
    <property type="nucleotide sequence ID" value="XM_036772014.1"/>
</dbReference>
<dbReference type="InterPro" id="IPR010730">
    <property type="entry name" value="HET"/>
</dbReference>
<reference evidence="2" key="1">
    <citation type="submission" date="2019-07" db="EMBL/GenBank/DDBJ databases">
        <authorList>
            <person name="Palmer J.M."/>
        </authorList>
    </citation>
    <scope>NUCLEOTIDE SEQUENCE</scope>
    <source>
        <strain evidence="2">PC9</strain>
    </source>
</reference>
<dbReference type="PANTHER" id="PTHR24148">
    <property type="entry name" value="ANKYRIN REPEAT DOMAIN-CONTAINING PROTEIN 39 HOMOLOG-RELATED"/>
    <property type="match status" value="1"/>
</dbReference>
<dbReference type="InterPro" id="IPR052895">
    <property type="entry name" value="HetReg/Transcr_Mod"/>
</dbReference>
<evidence type="ECO:0000313" key="2">
    <source>
        <dbReference type="EMBL" id="KAF7416113.1"/>
    </source>
</evidence>
<dbReference type="VEuPathDB" id="FungiDB:PC9H_002373"/>
<name>A0A8H7DPF4_PLEOS</name>
<dbReference type="OrthoDB" id="5303367at2759"/>